<gene>
    <name evidence="1" type="ORF">DWY46_15495</name>
</gene>
<protein>
    <submittedName>
        <fullName evidence="1">Uncharacterized protein</fullName>
    </submittedName>
</protein>
<sequence length="74" mass="9070">MFDDFGFGGGFDDFSMNDLYCQQDAMQQELFQQQQNDFQQRQFEEMRQQQDEFQQVATQQHQSLLHRIIDFIFF</sequence>
<accession>A0A412EMM6</accession>
<reference evidence="1 2" key="1">
    <citation type="submission" date="2018-08" db="EMBL/GenBank/DDBJ databases">
        <title>A genome reference for cultivated species of the human gut microbiota.</title>
        <authorList>
            <person name="Zou Y."/>
            <person name="Xue W."/>
            <person name="Luo G."/>
        </authorList>
    </citation>
    <scope>NUCLEOTIDE SEQUENCE [LARGE SCALE GENOMIC DNA]</scope>
    <source>
        <strain evidence="1 2">AF25-21</strain>
    </source>
</reference>
<dbReference type="Proteomes" id="UP000285839">
    <property type="component" value="Unassembled WGS sequence"/>
</dbReference>
<dbReference type="RefSeq" id="WP_117639809.1">
    <property type="nucleotide sequence ID" value="NZ_QRUH01000014.1"/>
</dbReference>
<proteinExistence type="predicted"/>
<dbReference type="EMBL" id="QRUH01000014">
    <property type="protein sequence ID" value="RGR46358.1"/>
    <property type="molecule type" value="Genomic_DNA"/>
</dbReference>
<evidence type="ECO:0000313" key="1">
    <source>
        <dbReference type="EMBL" id="RGR46358.1"/>
    </source>
</evidence>
<name>A0A412EMM6_9FIRM</name>
<evidence type="ECO:0000313" key="2">
    <source>
        <dbReference type="Proteomes" id="UP000285839"/>
    </source>
</evidence>
<dbReference type="AlphaFoldDB" id="A0A412EMM6"/>
<comment type="caution">
    <text evidence="1">The sequence shown here is derived from an EMBL/GenBank/DDBJ whole genome shotgun (WGS) entry which is preliminary data.</text>
</comment>
<organism evidence="1 2">
    <name type="scientific">Blautia obeum</name>
    <dbReference type="NCBI Taxonomy" id="40520"/>
    <lineage>
        <taxon>Bacteria</taxon>
        <taxon>Bacillati</taxon>
        <taxon>Bacillota</taxon>
        <taxon>Clostridia</taxon>
        <taxon>Lachnospirales</taxon>
        <taxon>Lachnospiraceae</taxon>
        <taxon>Blautia</taxon>
    </lineage>
</organism>